<sequence>MTDLRCEPSFLSYIPTSLVVRILLFAAAVVYAQGEAERHEAGQTQAAAESDLEKFTFLLAENPRSAVLHYNRGVALVNLGRYDDAMVELETANEIEKDDERTLLAIAHLSNLAKLSSTDNSDLSRLPHADHRTFAVAANRYLSVGCAQRAKQAFAAALRLSPLDVELLHSSSSSIIRHERFSLTHLKFAKGLLLRAARRAREGGVGGKWAGALSELFSILDSQREAVAVSMMQLEDVHTMNSDEERVSSLCSLLMAAQKGSVWHVLTGGGWSEIKWRLFDLRQLPLPMAISCPLPLQSLSLPFKLSFTKHIAQLHANKAMSAAPKLYSPLSAWLTTLPSVRIGYLTAETSDRQVGRDLAVLFEHHSSAFVVHCFDLSGRKKAASSTRDKAWNRRVEKACNTYMDVSHLTIEEGAKTVNAAELSLLVYVDGWTLSPFANDMLALRPAPLQLGFKGFASTSGGEYINGILGDAIATPPEYAHAFSEPSLLLHGSTYHMVGHDDVYGFDLNALSGSSAHHVQWCSQKRAQEKKALGAGSGPLLVSFNNQYKVDEGVFALWMEGMRRTAKEKTQLGMLKWDKTGAADVKMVTTLLSFPGSLCYACLYHN</sequence>
<reference evidence="6" key="1">
    <citation type="submission" date="2021-01" db="EMBL/GenBank/DDBJ databases">
        <authorList>
            <person name="Corre E."/>
            <person name="Pelletier E."/>
            <person name="Niang G."/>
            <person name="Scheremetjew M."/>
            <person name="Finn R."/>
            <person name="Kale V."/>
            <person name="Holt S."/>
            <person name="Cochrane G."/>
            <person name="Meng A."/>
            <person name="Brown T."/>
            <person name="Cohen L."/>
        </authorList>
    </citation>
    <scope>NUCLEOTIDE SEQUENCE</scope>
    <source>
        <strain evidence="6">NIES-2562</strain>
    </source>
</reference>
<dbReference type="InterPro" id="IPR011990">
    <property type="entry name" value="TPR-like_helical_dom_sf"/>
</dbReference>
<dbReference type="AlphaFoldDB" id="A0A7S3FYZ5"/>
<dbReference type="Pfam" id="PF14559">
    <property type="entry name" value="TPR_19"/>
    <property type="match status" value="1"/>
</dbReference>
<proteinExistence type="predicted"/>
<dbReference type="GO" id="GO:0016757">
    <property type="term" value="F:glycosyltransferase activity"/>
    <property type="evidence" value="ECO:0007669"/>
    <property type="project" value="TreeGrafter"/>
</dbReference>
<organism evidence="6">
    <name type="scientific">Palpitomonas bilix</name>
    <dbReference type="NCBI Taxonomy" id="652834"/>
    <lineage>
        <taxon>Eukaryota</taxon>
        <taxon>Eukaryota incertae sedis</taxon>
    </lineage>
</organism>
<comment type="pathway">
    <text evidence="1">Protein modification; protein glycosylation.</text>
</comment>
<evidence type="ECO:0000256" key="1">
    <source>
        <dbReference type="ARBA" id="ARBA00004922"/>
    </source>
</evidence>
<dbReference type="PANTHER" id="PTHR44998">
    <property type="match status" value="1"/>
</dbReference>
<evidence type="ECO:0000256" key="4">
    <source>
        <dbReference type="ARBA" id="ARBA00022803"/>
    </source>
</evidence>
<dbReference type="Gene3D" id="1.25.40.10">
    <property type="entry name" value="Tetratricopeptide repeat domain"/>
    <property type="match status" value="1"/>
</dbReference>
<dbReference type="Gene3D" id="3.40.50.11380">
    <property type="match status" value="1"/>
</dbReference>
<protein>
    <recommendedName>
        <fullName evidence="5">O-GlcNAc transferase C-terminal domain-containing protein</fullName>
    </recommendedName>
</protein>
<accession>A0A7S3FYZ5</accession>
<dbReference type="PANTHER" id="PTHR44998:SF1">
    <property type="entry name" value="UDP-N-ACETYLGLUCOSAMINE--PEPTIDE N-ACETYLGLUCOSAMINYLTRANSFERASE 110 KDA SUBUNIT"/>
    <property type="match status" value="1"/>
</dbReference>
<keyword evidence="3" id="KW-0677">Repeat</keyword>
<keyword evidence="4" id="KW-0802">TPR repeat</keyword>
<evidence type="ECO:0000313" key="6">
    <source>
        <dbReference type="EMBL" id="CAE0239330.1"/>
    </source>
</evidence>
<keyword evidence="2" id="KW-0808">Transferase</keyword>
<name>A0A7S3FYZ5_9EUKA</name>
<dbReference type="GO" id="GO:0006493">
    <property type="term" value="P:protein O-linked glycosylation"/>
    <property type="evidence" value="ECO:0007669"/>
    <property type="project" value="TreeGrafter"/>
</dbReference>
<feature type="domain" description="O-GlcNAc transferase C-terminal" evidence="5">
    <location>
        <begin position="295"/>
        <end position="501"/>
    </location>
</feature>
<dbReference type="SUPFAM" id="SSF48452">
    <property type="entry name" value="TPR-like"/>
    <property type="match status" value="1"/>
</dbReference>
<evidence type="ECO:0000256" key="3">
    <source>
        <dbReference type="ARBA" id="ARBA00022737"/>
    </source>
</evidence>
<dbReference type="EMBL" id="HBIB01002180">
    <property type="protein sequence ID" value="CAE0239330.1"/>
    <property type="molecule type" value="Transcribed_RNA"/>
</dbReference>
<evidence type="ECO:0000256" key="2">
    <source>
        <dbReference type="ARBA" id="ARBA00022679"/>
    </source>
</evidence>
<evidence type="ECO:0000259" key="5">
    <source>
        <dbReference type="Pfam" id="PF13844"/>
    </source>
</evidence>
<dbReference type="InterPro" id="IPR029489">
    <property type="entry name" value="OGT/SEC/SPY_C"/>
</dbReference>
<gene>
    <name evidence="6" type="ORF">PBIL07802_LOCUS1475</name>
</gene>
<dbReference type="Pfam" id="PF13844">
    <property type="entry name" value="Glyco_transf_41"/>
    <property type="match status" value="1"/>
</dbReference>